<evidence type="ECO:0000313" key="2">
    <source>
        <dbReference type="Proteomes" id="UP000194236"/>
    </source>
</evidence>
<reference evidence="1 2" key="1">
    <citation type="submission" date="2017-03" db="EMBL/GenBank/DDBJ databases">
        <title>Genome Survey of Euroglyphus maynei.</title>
        <authorList>
            <person name="Arlian L.G."/>
            <person name="Morgan M.S."/>
            <person name="Rider S.D."/>
        </authorList>
    </citation>
    <scope>NUCLEOTIDE SEQUENCE [LARGE SCALE GENOMIC DNA]</scope>
    <source>
        <strain evidence="1">Arlian Lab</strain>
        <tissue evidence="1">Whole body</tissue>
    </source>
</reference>
<evidence type="ECO:0000313" key="1">
    <source>
        <dbReference type="EMBL" id="OTF79994.1"/>
    </source>
</evidence>
<proteinExistence type="predicted"/>
<accession>A0A1Y3BJ07</accession>
<dbReference type="AlphaFoldDB" id="A0A1Y3BJ07"/>
<organism evidence="1 2">
    <name type="scientific">Euroglyphus maynei</name>
    <name type="common">Mayne's house dust mite</name>
    <dbReference type="NCBI Taxonomy" id="6958"/>
    <lineage>
        <taxon>Eukaryota</taxon>
        <taxon>Metazoa</taxon>
        <taxon>Ecdysozoa</taxon>
        <taxon>Arthropoda</taxon>
        <taxon>Chelicerata</taxon>
        <taxon>Arachnida</taxon>
        <taxon>Acari</taxon>
        <taxon>Acariformes</taxon>
        <taxon>Sarcoptiformes</taxon>
        <taxon>Astigmata</taxon>
        <taxon>Psoroptidia</taxon>
        <taxon>Analgoidea</taxon>
        <taxon>Pyroglyphidae</taxon>
        <taxon>Pyroglyphinae</taxon>
        <taxon>Euroglyphus</taxon>
    </lineage>
</organism>
<dbReference type="Proteomes" id="UP000194236">
    <property type="component" value="Unassembled WGS sequence"/>
</dbReference>
<name>A0A1Y3BJ07_EURMA</name>
<dbReference type="EMBL" id="MUJZ01020417">
    <property type="protein sequence ID" value="OTF79994.1"/>
    <property type="molecule type" value="Genomic_DNA"/>
</dbReference>
<sequence length="158" mass="18329">MTCFTNKTTSSCDVNSGLVFSPQIEVDDFHRQSNCQSDKLYFYGISNQNDSLPSVDLNQITVENNNDENLIIIDVRFNSLVYFKITDKIPNESNVAPCLKVIDSDYLWFSMKFPADYKKTVDVIISHVVQNVAEKEMSMNFFNLTHRYRHMFMSKIVK</sequence>
<gene>
    <name evidence="1" type="ORF">BLA29_010226</name>
</gene>
<comment type="caution">
    <text evidence="1">The sequence shown here is derived from an EMBL/GenBank/DDBJ whole genome shotgun (WGS) entry which is preliminary data.</text>
</comment>
<keyword evidence="2" id="KW-1185">Reference proteome</keyword>
<protein>
    <submittedName>
        <fullName evidence="1">Uncharacterized protein</fullName>
    </submittedName>
</protein>